<name>A0AAD4SNT5_9MAGN</name>
<evidence type="ECO:0000259" key="2">
    <source>
        <dbReference type="SMART" id="SM00256"/>
    </source>
</evidence>
<dbReference type="InterPro" id="IPR005174">
    <property type="entry name" value="KIB1-4_b-propeller"/>
</dbReference>
<protein>
    <recommendedName>
        <fullName evidence="2">F-box domain-containing protein</fullName>
    </recommendedName>
</protein>
<feature type="domain" description="F-box" evidence="2">
    <location>
        <begin position="34"/>
        <end position="74"/>
    </location>
</feature>
<feature type="region of interest" description="Disordered" evidence="1">
    <location>
        <begin position="229"/>
        <end position="248"/>
    </location>
</feature>
<proteinExistence type="predicted"/>
<dbReference type="Proteomes" id="UP001202328">
    <property type="component" value="Unassembled WGS sequence"/>
</dbReference>
<feature type="compositionally biased region" description="Polar residues" evidence="1">
    <location>
        <begin position="122"/>
        <end position="131"/>
    </location>
</feature>
<dbReference type="InterPro" id="IPR036047">
    <property type="entry name" value="F-box-like_dom_sf"/>
</dbReference>
<dbReference type="EMBL" id="JAJJMB010009601">
    <property type="protein sequence ID" value="KAI3912891.1"/>
    <property type="molecule type" value="Genomic_DNA"/>
</dbReference>
<keyword evidence="4" id="KW-1185">Reference proteome</keyword>
<evidence type="ECO:0000313" key="3">
    <source>
        <dbReference type="EMBL" id="KAI3912891.1"/>
    </source>
</evidence>
<evidence type="ECO:0000313" key="4">
    <source>
        <dbReference type="Proteomes" id="UP001202328"/>
    </source>
</evidence>
<dbReference type="Gene3D" id="1.20.1280.50">
    <property type="match status" value="1"/>
</dbReference>
<accession>A0AAD4SNT5</accession>
<dbReference type="InterPro" id="IPR050796">
    <property type="entry name" value="SCF_F-box_component"/>
</dbReference>
<dbReference type="AlphaFoldDB" id="A0AAD4SNT5"/>
<feature type="region of interest" description="Disordered" evidence="1">
    <location>
        <begin position="109"/>
        <end position="131"/>
    </location>
</feature>
<dbReference type="Pfam" id="PF00646">
    <property type="entry name" value="F-box"/>
    <property type="match status" value="1"/>
</dbReference>
<sequence length="446" mass="50002">MVEMMVIEQSQSKKRKYNHEEDDLMMGFSMEDQLNQDLLEKVLSWLPTSTFYRSRSVCKRWNSIAESASFKLACQQVPTRDPWFFMVHNSHLDQSIVFDTSQNDWKHLNNKRPRHNREIQHQSELTTDSSSSRNDLIPVAASGGLVCFRSTGSGAFLVSNPVTGASRELPALPATANNQNIHAIAMNSTSKQSYRLVLVSGELPNLAVSVYESGKDCWEEEIKLKRQKAEGKAADGGEEDDSSDAAGGGGGDEVLYFLSKTGDVVATNMQRSPSKQYSSVIAVKNGEEIIYFLSSSGTVVACNLAKETFFEYPRMLPVCYEYSIDVVECRGEMLAVVLSEFLETASLRVWRFSEEEKEEKDRTWRQIAVMPPCMSHELHGKKADINCVGSGDEKLMICVNSSKVSRYLMCDLETNGWTELPKCVVDGKPKEFMSAFSFEPRIEACV</sequence>
<dbReference type="InterPro" id="IPR001810">
    <property type="entry name" value="F-box_dom"/>
</dbReference>
<evidence type="ECO:0000256" key="1">
    <source>
        <dbReference type="SAM" id="MobiDB-lite"/>
    </source>
</evidence>
<dbReference type="CDD" id="cd22157">
    <property type="entry name" value="F-box_AtFBW1-like"/>
    <property type="match status" value="1"/>
</dbReference>
<comment type="caution">
    <text evidence="3">The sequence shown here is derived from an EMBL/GenBank/DDBJ whole genome shotgun (WGS) entry which is preliminary data.</text>
</comment>
<dbReference type="SUPFAM" id="SSF81383">
    <property type="entry name" value="F-box domain"/>
    <property type="match status" value="1"/>
</dbReference>
<reference evidence="3" key="1">
    <citation type="submission" date="2022-04" db="EMBL/GenBank/DDBJ databases">
        <title>A functionally conserved STORR gene fusion in Papaver species that diverged 16.8 million years ago.</title>
        <authorList>
            <person name="Catania T."/>
        </authorList>
    </citation>
    <scope>NUCLEOTIDE SEQUENCE</scope>
    <source>
        <strain evidence="3">S-188037</strain>
    </source>
</reference>
<dbReference type="PANTHER" id="PTHR31672:SF7">
    <property type="entry name" value="F-BOX DOMAIN-CONTAINING PROTEIN"/>
    <property type="match status" value="1"/>
</dbReference>
<dbReference type="SMART" id="SM00256">
    <property type="entry name" value="FBOX"/>
    <property type="match status" value="1"/>
</dbReference>
<gene>
    <name evidence="3" type="ORF">MKW98_012833</name>
</gene>
<dbReference type="Pfam" id="PF03478">
    <property type="entry name" value="Beta-prop_KIB1-4"/>
    <property type="match status" value="1"/>
</dbReference>
<dbReference type="PANTHER" id="PTHR31672">
    <property type="entry name" value="BNACNNG10540D PROTEIN"/>
    <property type="match status" value="1"/>
</dbReference>
<organism evidence="3 4">
    <name type="scientific">Papaver atlanticum</name>
    <dbReference type="NCBI Taxonomy" id="357466"/>
    <lineage>
        <taxon>Eukaryota</taxon>
        <taxon>Viridiplantae</taxon>
        <taxon>Streptophyta</taxon>
        <taxon>Embryophyta</taxon>
        <taxon>Tracheophyta</taxon>
        <taxon>Spermatophyta</taxon>
        <taxon>Magnoliopsida</taxon>
        <taxon>Ranunculales</taxon>
        <taxon>Papaveraceae</taxon>
        <taxon>Papaveroideae</taxon>
        <taxon>Papaver</taxon>
    </lineage>
</organism>